<evidence type="ECO:0000313" key="2">
    <source>
        <dbReference type="EMBL" id="EOA32262.1"/>
    </source>
</evidence>
<dbReference type="SMART" id="SM00256">
    <property type="entry name" value="FBOX"/>
    <property type="match status" value="1"/>
</dbReference>
<dbReference type="InterPro" id="IPR011043">
    <property type="entry name" value="Gal_Oxase/kelch_b-propeller"/>
</dbReference>
<dbReference type="InterPro" id="IPR017451">
    <property type="entry name" value="F-box-assoc_interact_dom"/>
</dbReference>
<dbReference type="PROSITE" id="PS50181">
    <property type="entry name" value="FBOX"/>
    <property type="match status" value="1"/>
</dbReference>
<dbReference type="PANTHER" id="PTHR31672">
    <property type="entry name" value="BNACNNG10540D PROTEIN"/>
    <property type="match status" value="1"/>
</dbReference>
<dbReference type="InterPro" id="IPR001810">
    <property type="entry name" value="F-box_dom"/>
</dbReference>
<dbReference type="Pfam" id="PF00646">
    <property type="entry name" value="F-box"/>
    <property type="match status" value="1"/>
</dbReference>
<dbReference type="InterPro" id="IPR006527">
    <property type="entry name" value="F-box-assoc_dom_typ1"/>
</dbReference>
<protein>
    <recommendedName>
        <fullName evidence="1">F-box domain-containing protein</fullName>
    </recommendedName>
</protein>
<evidence type="ECO:0000313" key="3">
    <source>
        <dbReference type="Proteomes" id="UP000029121"/>
    </source>
</evidence>
<feature type="domain" description="F-box" evidence="1">
    <location>
        <begin position="3"/>
        <end position="49"/>
    </location>
</feature>
<dbReference type="PANTHER" id="PTHR31672:SF13">
    <property type="entry name" value="F-BOX PROTEIN CPR30-LIKE"/>
    <property type="match status" value="1"/>
</dbReference>
<evidence type="ECO:0000259" key="1">
    <source>
        <dbReference type="PROSITE" id="PS50181"/>
    </source>
</evidence>
<dbReference type="Gene3D" id="1.20.1280.50">
    <property type="match status" value="1"/>
</dbReference>
<dbReference type="STRING" id="81985.R0G9C9"/>
<dbReference type="AlphaFoldDB" id="R0G9C9"/>
<dbReference type="NCBIfam" id="TIGR01640">
    <property type="entry name" value="F_box_assoc_1"/>
    <property type="match status" value="1"/>
</dbReference>
<dbReference type="Proteomes" id="UP000029121">
    <property type="component" value="Unassembled WGS sequence"/>
</dbReference>
<dbReference type="InterPro" id="IPR036047">
    <property type="entry name" value="F-box-like_dom_sf"/>
</dbReference>
<accession>R0G9C9</accession>
<dbReference type="Pfam" id="PF07734">
    <property type="entry name" value="FBA_1"/>
    <property type="match status" value="1"/>
</dbReference>
<dbReference type="InterPro" id="IPR050796">
    <property type="entry name" value="SCF_F-box_component"/>
</dbReference>
<dbReference type="SUPFAM" id="SSF50965">
    <property type="entry name" value="Galactose oxidase, central domain"/>
    <property type="match status" value="1"/>
</dbReference>
<keyword evidence="3" id="KW-1185">Reference proteome</keyword>
<organism evidence="2 3">
    <name type="scientific">Capsella rubella</name>
    <dbReference type="NCBI Taxonomy" id="81985"/>
    <lineage>
        <taxon>Eukaryota</taxon>
        <taxon>Viridiplantae</taxon>
        <taxon>Streptophyta</taxon>
        <taxon>Embryophyta</taxon>
        <taxon>Tracheophyta</taxon>
        <taxon>Spermatophyta</taxon>
        <taxon>Magnoliopsida</taxon>
        <taxon>eudicotyledons</taxon>
        <taxon>Gunneridae</taxon>
        <taxon>Pentapetalae</taxon>
        <taxon>rosids</taxon>
        <taxon>malvids</taxon>
        <taxon>Brassicales</taxon>
        <taxon>Brassicaceae</taxon>
        <taxon>Camelineae</taxon>
        <taxon>Capsella</taxon>
    </lineage>
</organism>
<dbReference type="SUPFAM" id="SSF81383">
    <property type="entry name" value="F-box domain"/>
    <property type="match status" value="1"/>
</dbReference>
<sequence length="432" mass="50281">MWTTTISHLPEELLNVILSRTGFKSRRSVRLTCKKWNNLFKNQSFIGEDATTREGESKMILLRDNTLYLMSIVMENGGGDALTEQKGKLICQNNDQIKISQVFHCEGLLLCVLKDENFSLVVWNPYWGQTRWIEPRHSFKTGDGTDMYRYALGYNNKKRCHKILRFIDNEFHIFSGPLFVMWYEMYDFESDLWTTLDVTPQWTINLADRGVSLKGNTYWCAHKWKSFDIDYIHIICFDFTKERFGPLMRLPFGAKDDSLVALSCVRDEKLAALFCYDYVVEFWFTTKIEAKKMLWTRFLTLNIDNLGTLIPGRLLHGAFFIDEAKRVAMILDKTWNGEDTFHIMGDAGYGKEVSLGEPEDKLFYHPLVCSYAPSLVQIELSPGFQRKQQSDLEKRRCDENISRFVSHEEELTKRLLYAEAIEKGIREGGIGL</sequence>
<proteinExistence type="predicted"/>
<gene>
    <name evidence="2" type="ORF">CARUB_v10015523mg</name>
</gene>
<name>R0G9C9_9BRAS</name>
<dbReference type="EMBL" id="KB870807">
    <property type="protein sequence ID" value="EOA32262.1"/>
    <property type="molecule type" value="Genomic_DNA"/>
</dbReference>
<reference evidence="3" key="1">
    <citation type="journal article" date="2013" name="Nat. Genet.">
        <title>The Capsella rubella genome and the genomic consequences of rapid mating system evolution.</title>
        <authorList>
            <person name="Slotte T."/>
            <person name="Hazzouri K.M."/>
            <person name="Agren J.A."/>
            <person name="Koenig D."/>
            <person name="Maumus F."/>
            <person name="Guo Y.L."/>
            <person name="Steige K."/>
            <person name="Platts A.E."/>
            <person name="Escobar J.S."/>
            <person name="Newman L.K."/>
            <person name="Wang W."/>
            <person name="Mandakova T."/>
            <person name="Vello E."/>
            <person name="Smith L.M."/>
            <person name="Henz S.R."/>
            <person name="Steffen J."/>
            <person name="Takuno S."/>
            <person name="Brandvain Y."/>
            <person name="Coop G."/>
            <person name="Andolfatto P."/>
            <person name="Hu T.T."/>
            <person name="Blanchette M."/>
            <person name="Clark R.M."/>
            <person name="Quesneville H."/>
            <person name="Nordborg M."/>
            <person name="Gaut B.S."/>
            <person name="Lysak M.A."/>
            <person name="Jenkins J."/>
            <person name="Grimwood J."/>
            <person name="Chapman J."/>
            <person name="Prochnik S."/>
            <person name="Shu S."/>
            <person name="Rokhsar D."/>
            <person name="Schmutz J."/>
            <person name="Weigel D."/>
            <person name="Wright S.I."/>
        </authorList>
    </citation>
    <scope>NUCLEOTIDE SEQUENCE [LARGE SCALE GENOMIC DNA]</scope>
    <source>
        <strain evidence="3">cv. Monte Gargano</strain>
    </source>
</reference>